<reference evidence="2" key="1">
    <citation type="submission" date="2022-10" db="EMBL/GenBank/DDBJ databases">
        <title>The WGS of Solirubrobacter phytolaccae KCTC 29190.</title>
        <authorList>
            <person name="Jiang Z."/>
        </authorList>
    </citation>
    <scope>NUCLEOTIDE SEQUENCE</scope>
    <source>
        <strain evidence="2">KCTC 29190</strain>
    </source>
</reference>
<proteinExistence type="inferred from homology"/>
<sequence>MIDTLLDRTIAPGYSRLGLALRKRRPGWPADPPRMDGQVVMVTGAASGLGLAAAQGFASLGATVLAVARNEERARDAEQAISGDVRGVACDVSSVAALRELAETVERLDVLVNNAGVMPGERSRSVDGVELTFATHVLGPFVLVQALAPVLEASAPARVINVTSGGMYTQALRAADLLSEQDEYNPKTFYARSKRAEVVLTEQLATRLAGTGVVVHSMHPGWADTPGIRDAMPGFRKVVGPILRNDAEGADTIVWLGAAPEPLQSTGKLWMDRAVRPTHYRFGADEDSVDTREELWRELERLAGAVV</sequence>
<comment type="caution">
    <text evidence="2">The sequence shown here is derived from an EMBL/GenBank/DDBJ whole genome shotgun (WGS) entry which is preliminary data.</text>
</comment>
<dbReference type="InterPro" id="IPR002347">
    <property type="entry name" value="SDR_fam"/>
</dbReference>
<name>A0A9X3SEJ9_9ACTN</name>
<organism evidence="2 3">
    <name type="scientific">Solirubrobacter phytolaccae</name>
    <dbReference type="NCBI Taxonomy" id="1404360"/>
    <lineage>
        <taxon>Bacteria</taxon>
        <taxon>Bacillati</taxon>
        <taxon>Actinomycetota</taxon>
        <taxon>Thermoleophilia</taxon>
        <taxon>Solirubrobacterales</taxon>
        <taxon>Solirubrobacteraceae</taxon>
        <taxon>Solirubrobacter</taxon>
    </lineage>
</organism>
<protein>
    <submittedName>
        <fullName evidence="2">SDR family NAD(P)-dependent oxidoreductase</fullName>
    </submittedName>
</protein>
<dbReference type="RefSeq" id="WP_270029437.1">
    <property type="nucleotide sequence ID" value="NZ_JAPDDP010000093.1"/>
</dbReference>
<dbReference type="Gene3D" id="3.40.50.720">
    <property type="entry name" value="NAD(P)-binding Rossmann-like Domain"/>
    <property type="match status" value="1"/>
</dbReference>
<gene>
    <name evidence="2" type="ORF">OJ997_31995</name>
</gene>
<dbReference type="InterPro" id="IPR052992">
    <property type="entry name" value="SDR_member_12"/>
</dbReference>
<evidence type="ECO:0000313" key="2">
    <source>
        <dbReference type="EMBL" id="MDA0184970.1"/>
    </source>
</evidence>
<dbReference type="PANTHER" id="PTHR44656:SF7">
    <property type="entry name" value="DEHYDROGENASE_REDUCTASE SDR FAMILY MEMBER 12"/>
    <property type="match status" value="1"/>
</dbReference>
<dbReference type="SUPFAM" id="SSF51735">
    <property type="entry name" value="NAD(P)-binding Rossmann-fold domains"/>
    <property type="match status" value="1"/>
</dbReference>
<accession>A0A9X3SEJ9</accession>
<dbReference type="PRINTS" id="PR00081">
    <property type="entry name" value="GDHRDH"/>
</dbReference>
<dbReference type="EMBL" id="JAPDDP010000093">
    <property type="protein sequence ID" value="MDA0184970.1"/>
    <property type="molecule type" value="Genomic_DNA"/>
</dbReference>
<dbReference type="Pfam" id="PF00106">
    <property type="entry name" value="adh_short"/>
    <property type="match status" value="1"/>
</dbReference>
<dbReference type="PANTHER" id="PTHR44656">
    <property type="entry name" value="DEHYDROGENASE/REDUCTASE SDR FAMILY MEMBER 12"/>
    <property type="match status" value="1"/>
</dbReference>
<dbReference type="InterPro" id="IPR036291">
    <property type="entry name" value="NAD(P)-bd_dom_sf"/>
</dbReference>
<dbReference type="PRINTS" id="PR00080">
    <property type="entry name" value="SDRFAMILY"/>
</dbReference>
<dbReference type="AlphaFoldDB" id="A0A9X3SEJ9"/>
<evidence type="ECO:0000313" key="3">
    <source>
        <dbReference type="Proteomes" id="UP001147653"/>
    </source>
</evidence>
<evidence type="ECO:0000256" key="1">
    <source>
        <dbReference type="RuleBase" id="RU000363"/>
    </source>
</evidence>
<dbReference type="Proteomes" id="UP001147653">
    <property type="component" value="Unassembled WGS sequence"/>
</dbReference>
<keyword evidence="3" id="KW-1185">Reference proteome</keyword>
<comment type="similarity">
    <text evidence="1">Belongs to the short-chain dehydrogenases/reductases (SDR) family.</text>
</comment>